<feature type="domain" description="ERV/ALR sulfhydryl oxidase" evidence="8">
    <location>
        <begin position="35"/>
        <end position="139"/>
    </location>
</feature>
<evidence type="ECO:0000256" key="6">
    <source>
        <dbReference type="ARBA" id="ARBA00023157"/>
    </source>
</evidence>
<dbReference type="SUPFAM" id="SSF69000">
    <property type="entry name" value="FAD-dependent thiol oxidase"/>
    <property type="match status" value="1"/>
</dbReference>
<keyword evidence="6" id="KW-1015">Disulfide bond</keyword>
<dbReference type="GO" id="GO:0050660">
    <property type="term" value="F:flavin adenine dinucleotide binding"/>
    <property type="evidence" value="ECO:0007669"/>
    <property type="project" value="TreeGrafter"/>
</dbReference>
<feature type="region of interest" description="Disordered" evidence="7">
    <location>
        <begin position="1"/>
        <end position="26"/>
    </location>
</feature>
<proteinExistence type="predicted"/>
<feature type="compositionally biased region" description="Basic residues" evidence="7">
    <location>
        <begin position="1"/>
        <end position="22"/>
    </location>
</feature>
<keyword evidence="4" id="KW-0274">FAD</keyword>
<dbReference type="GO" id="GO:0016971">
    <property type="term" value="F:flavin-dependent sulfhydryl oxidase activity"/>
    <property type="evidence" value="ECO:0007669"/>
    <property type="project" value="InterPro"/>
</dbReference>
<comment type="cofactor">
    <cofactor evidence="1">
        <name>FAD</name>
        <dbReference type="ChEBI" id="CHEBI:57692"/>
    </cofactor>
</comment>
<dbReference type="InterPro" id="IPR036774">
    <property type="entry name" value="ERV/ALR_sulphydryl_oxid_sf"/>
</dbReference>
<accession>A0A6C0KP29</accession>
<dbReference type="AlphaFoldDB" id="A0A6C0KP29"/>
<dbReference type="InterPro" id="IPR039799">
    <property type="entry name" value="ALR/ERV"/>
</dbReference>
<evidence type="ECO:0000256" key="1">
    <source>
        <dbReference type="ARBA" id="ARBA00001974"/>
    </source>
</evidence>
<dbReference type="EMBL" id="MN740949">
    <property type="protein sequence ID" value="QHU19389.1"/>
    <property type="molecule type" value="Genomic_DNA"/>
</dbReference>
<evidence type="ECO:0000256" key="4">
    <source>
        <dbReference type="ARBA" id="ARBA00022827"/>
    </source>
</evidence>
<evidence type="ECO:0000256" key="5">
    <source>
        <dbReference type="ARBA" id="ARBA00023002"/>
    </source>
</evidence>
<evidence type="ECO:0000259" key="8">
    <source>
        <dbReference type="PROSITE" id="PS51324"/>
    </source>
</evidence>
<dbReference type="InterPro" id="IPR017905">
    <property type="entry name" value="ERV/ALR_sulphydryl_oxidase"/>
</dbReference>
<protein>
    <recommendedName>
        <fullName evidence="2">thiol oxidase</fullName>
        <ecNumber evidence="2">1.8.3.2</ecNumber>
    </recommendedName>
</protein>
<reference evidence="9" key="1">
    <citation type="journal article" date="2020" name="Nature">
        <title>Giant virus diversity and host interactions through global metagenomics.</title>
        <authorList>
            <person name="Schulz F."/>
            <person name="Roux S."/>
            <person name="Paez-Espino D."/>
            <person name="Jungbluth S."/>
            <person name="Walsh D.A."/>
            <person name="Denef V.J."/>
            <person name="McMahon K.D."/>
            <person name="Konstantinidis K.T."/>
            <person name="Eloe-Fadrosh E.A."/>
            <person name="Kyrpides N.C."/>
            <person name="Woyke T."/>
        </authorList>
    </citation>
    <scope>NUCLEOTIDE SEQUENCE</scope>
    <source>
        <strain evidence="9">GVMAG-S-3300013014-104</strain>
    </source>
</reference>
<dbReference type="GO" id="GO:0005739">
    <property type="term" value="C:mitochondrion"/>
    <property type="evidence" value="ECO:0007669"/>
    <property type="project" value="TreeGrafter"/>
</dbReference>
<organism evidence="9">
    <name type="scientific">viral metagenome</name>
    <dbReference type="NCBI Taxonomy" id="1070528"/>
    <lineage>
        <taxon>unclassified sequences</taxon>
        <taxon>metagenomes</taxon>
        <taxon>organismal metagenomes</taxon>
    </lineage>
</organism>
<evidence type="ECO:0000256" key="2">
    <source>
        <dbReference type="ARBA" id="ARBA00012512"/>
    </source>
</evidence>
<sequence>MEKTKTKTNKNRKLKNKTRKNNNRVFKNGDFYSGDGFLTTVWGPPQWHMLHTISFNYPVNPSPEQKKQYRDYVLSLQNILPCSACRKNLKTNFKHLPLTMKDMKNRDSFSRYIYNLHELVNKMLHKKSNLTYCDIRERYEHFRSRCTDEKPKVFKFDEIKEKKEKKEKGCTEPLYGKKAKCILKIVPQDEKGATLQIDKKCLKTKE</sequence>
<name>A0A6C0KP29_9ZZZZ</name>
<keyword evidence="3" id="KW-0285">Flavoprotein</keyword>
<evidence type="ECO:0000313" key="9">
    <source>
        <dbReference type="EMBL" id="QHU19389.1"/>
    </source>
</evidence>
<keyword evidence="5" id="KW-0560">Oxidoreductase</keyword>
<dbReference type="EC" id="1.8.3.2" evidence="2"/>
<dbReference type="PANTHER" id="PTHR12645">
    <property type="entry name" value="ALR/ERV"/>
    <property type="match status" value="1"/>
</dbReference>
<evidence type="ECO:0000256" key="7">
    <source>
        <dbReference type="SAM" id="MobiDB-lite"/>
    </source>
</evidence>
<evidence type="ECO:0000256" key="3">
    <source>
        <dbReference type="ARBA" id="ARBA00022630"/>
    </source>
</evidence>
<dbReference type="Gene3D" id="1.20.120.310">
    <property type="entry name" value="ERV/ALR sulfhydryl oxidase domain"/>
    <property type="match status" value="1"/>
</dbReference>
<dbReference type="PROSITE" id="PS51324">
    <property type="entry name" value="ERV_ALR"/>
    <property type="match status" value="1"/>
</dbReference>
<dbReference type="PANTHER" id="PTHR12645:SF0">
    <property type="entry name" value="FAD-LINKED SULFHYDRYL OXIDASE ALR"/>
    <property type="match status" value="1"/>
</dbReference>
<dbReference type="Pfam" id="PF04777">
    <property type="entry name" value="Evr1_Alr"/>
    <property type="match status" value="1"/>
</dbReference>